<evidence type="ECO:0000256" key="1">
    <source>
        <dbReference type="SAM" id="SignalP"/>
    </source>
</evidence>
<evidence type="ECO:0000313" key="2">
    <source>
        <dbReference type="EMBL" id="WPY00269.1"/>
    </source>
</evidence>
<accession>A0ABZ0UW37</accession>
<dbReference type="EMBL" id="CP112932">
    <property type="protein sequence ID" value="WPY00269.1"/>
    <property type="molecule type" value="Genomic_DNA"/>
</dbReference>
<dbReference type="Proteomes" id="UP001326613">
    <property type="component" value="Chromosome"/>
</dbReference>
<dbReference type="RefSeq" id="WP_323738357.1">
    <property type="nucleotide sequence ID" value="NZ_CP112932.1"/>
</dbReference>
<gene>
    <name evidence="2" type="ORF">Trichorick_00141</name>
</gene>
<reference evidence="2 3" key="1">
    <citation type="submission" date="2022-10" db="EMBL/GenBank/DDBJ databases">
        <title>Host association and intracellularity evolved multiple times independently in the Rickettsiales.</title>
        <authorList>
            <person name="Castelli M."/>
            <person name="Nardi T."/>
            <person name="Gammuto L."/>
            <person name="Bellinzona G."/>
            <person name="Sabaneyeva E."/>
            <person name="Potekhin A."/>
            <person name="Serra V."/>
            <person name="Petroni G."/>
            <person name="Sassera D."/>
        </authorList>
    </citation>
    <scope>NUCLEOTIDE SEQUENCE [LARGE SCALE GENOMIC DNA]</scope>
    <source>
        <strain evidence="2 3">Kr 154-4</strain>
    </source>
</reference>
<protein>
    <submittedName>
        <fullName evidence="2">Uncharacterized protein</fullName>
    </submittedName>
</protein>
<keyword evidence="1" id="KW-0732">Signal</keyword>
<feature type="chain" id="PRO_5045859810" evidence="1">
    <location>
        <begin position="19"/>
        <end position="280"/>
    </location>
</feature>
<keyword evidence="3" id="KW-1185">Reference proteome</keyword>
<organism evidence="2 3">
    <name type="scientific">Candidatus Trichorickettsia mobilis</name>
    <dbReference type="NCBI Taxonomy" id="1346319"/>
    <lineage>
        <taxon>Bacteria</taxon>
        <taxon>Pseudomonadati</taxon>
        <taxon>Pseudomonadota</taxon>
        <taxon>Alphaproteobacteria</taxon>
        <taxon>Rickettsiales</taxon>
        <taxon>Rickettsiaceae</taxon>
        <taxon>Rickettsieae</taxon>
        <taxon>Candidatus Trichorickettsia</taxon>
    </lineage>
</organism>
<name>A0ABZ0UW37_9RICK</name>
<feature type="signal peptide" evidence="1">
    <location>
        <begin position="1"/>
        <end position="18"/>
    </location>
</feature>
<proteinExistence type="predicted"/>
<evidence type="ECO:0000313" key="3">
    <source>
        <dbReference type="Proteomes" id="UP001326613"/>
    </source>
</evidence>
<sequence length="280" mass="33912">MFKLFIIILLSTINLCYAQKLEQPQPLVFVNKNNYSLSFISNNYRVAGNEYNKFLTGEQYCKLDIEDWNNQYNEYYGAHNDDNRDYDYYHLNRDGSNKFNHEFNEFITGQKYCKRGSTNWDEQCQDAVMHHVYGENWREFKRVALEFQQAFIADDRWSVASLCAMPLLYDILDYRGADYIGVSYYRINYYWDFIEVYQERLSKFVNYIRNIKYQNFSFGHISDRVSDRLKRSISLQLNNEYFEIEFQYRCNQFKSVHNQGNFCNFLPRIVAIHINTNRRQ</sequence>